<keyword evidence="2" id="KW-1185">Reference proteome</keyword>
<reference evidence="1 2" key="1">
    <citation type="submission" date="2023-03" db="EMBL/GenBank/DDBJ databases">
        <title>Draft genome sequence of Streptomyces sp. RB6PN23 isolated from peat swamp forest in Thailand.</title>
        <authorList>
            <person name="Klaysubun C."/>
            <person name="Duangmal K."/>
        </authorList>
    </citation>
    <scope>NUCLEOTIDE SEQUENCE [LARGE SCALE GENOMIC DNA]</scope>
    <source>
        <strain evidence="1 2">RB6PN23</strain>
    </source>
</reference>
<dbReference type="Proteomes" id="UP001216579">
    <property type="component" value="Unassembled WGS sequence"/>
</dbReference>
<comment type="caution">
    <text evidence="1">The sequence shown here is derived from an EMBL/GenBank/DDBJ whole genome shotgun (WGS) entry which is preliminary data.</text>
</comment>
<evidence type="ECO:0000313" key="1">
    <source>
        <dbReference type="EMBL" id="MDF3292801.1"/>
    </source>
</evidence>
<organism evidence="1 2">
    <name type="scientific">Streptomyces silvisoli</name>
    <dbReference type="NCBI Taxonomy" id="3034235"/>
    <lineage>
        <taxon>Bacteria</taxon>
        <taxon>Bacillati</taxon>
        <taxon>Actinomycetota</taxon>
        <taxon>Actinomycetes</taxon>
        <taxon>Kitasatosporales</taxon>
        <taxon>Streptomycetaceae</taxon>
        <taxon>Streptomyces</taxon>
    </lineage>
</organism>
<sequence length="128" mass="14069">MKNPDLNVRRGYWCECWTTSPTTGSAPGLFASFEAVTATQAVRWIRGVLQTIVSALEPDAADRAWAWMTSGYVAAIGDLERAQPCAFAITHASTRIEWTARPVLFLTLAHRQGGNLPDCTEQFCGHAR</sequence>
<protein>
    <submittedName>
        <fullName evidence="1">Uncharacterized protein</fullName>
    </submittedName>
</protein>
<accession>A0ABT5ZSK9</accession>
<proteinExistence type="predicted"/>
<evidence type="ECO:0000313" key="2">
    <source>
        <dbReference type="Proteomes" id="UP001216579"/>
    </source>
</evidence>
<gene>
    <name evidence="1" type="ORF">P3G67_26980</name>
</gene>
<dbReference type="EMBL" id="JARJBC010000020">
    <property type="protein sequence ID" value="MDF3292801.1"/>
    <property type="molecule type" value="Genomic_DNA"/>
</dbReference>
<name>A0ABT5ZSK9_9ACTN</name>